<protein>
    <submittedName>
        <fullName evidence="2">Uncharacterized protein</fullName>
    </submittedName>
</protein>
<keyword evidence="1" id="KW-0472">Membrane</keyword>
<name>A0ABY8VN52_9CORY</name>
<dbReference type="RefSeq" id="WP_284875654.1">
    <property type="nucleotide sequence ID" value="NZ_CP126970.1"/>
</dbReference>
<evidence type="ECO:0000313" key="3">
    <source>
        <dbReference type="Proteomes" id="UP001238805"/>
    </source>
</evidence>
<accession>A0ABY8VN52</accession>
<organism evidence="2 3">
    <name type="scientific">Corynebacterium suedekumii</name>
    <dbReference type="NCBI Taxonomy" id="3049801"/>
    <lineage>
        <taxon>Bacteria</taxon>
        <taxon>Bacillati</taxon>
        <taxon>Actinomycetota</taxon>
        <taxon>Actinomycetes</taxon>
        <taxon>Mycobacteriales</taxon>
        <taxon>Corynebacteriaceae</taxon>
        <taxon>Corynebacterium</taxon>
    </lineage>
</organism>
<feature type="transmembrane region" description="Helical" evidence="1">
    <location>
        <begin position="12"/>
        <end position="39"/>
    </location>
</feature>
<sequence length="151" mass="15366">MTSRFGRSRFGGSTATLLITSVAIGLVGGLALGAIAAMLRPDDPTWVVLLVFTASTLPIVAALAWVLLVDRATLTDAPRNPGDSIESAWLDTAASGAFWDIVAAAGLGAAALTFADGAGFSPSVAPVLVGLLVLAALDVGARYLHQRKIHG</sequence>
<keyword evidence="1" id="KW-0812">Transmembrane</keyword>
<feature type="transmembrane region" description="Helical" evidence="1">
    <location>
        <begin position="45"/>
        <end position="68"/>
    </location>
</feature>
<dbReference type="Proteomes" id="UP001238805">
    <property type="component" value="Chromosome"/>
</dbReference>
<keyword evidence="1" id="KW-1133">Transmembrane helix</keyword>
<proteinExistence type="predicted"/>
<feature type="transmembrane region" description="Helical" evidence="1">
    <location>
        <begin position="124"/>
        <end position="144"/>
    </location>
</feature>
<feature type="transmembrane region" description="Helical" evidence="1">
    <location>
        <begin position="89"/>
        <end position="112"/>
    </location>
</feature>
<reference evidence="2 3" key="1">
    <citation type="submission" date="2023-05" db="EMBL/GenBank/DDBJ databases">
        <title>Corynebacterium suedekumii sp. nov. and Corynebacterium breve sp. nov. isolated from raw cow's milk.</title>
        <authorList>
            <person name="Baer M.K."/>
            <person name="Mehl L."/>
            <person name="Hellmuth R."/>
            <person name="Marke G."/>
            <person name="Lipski A."/>
        </authorList>
    </citation>
    <scope>NUCLEOTIDE SEQUENCE [LARGE SCALE GENOMIC DNA]</scope>
    <source>
        <strain evidence="2 3">LM112</strain>
    </source>
</reference>
<keyword evidence="3" id="KW-1185">Reference proteome</keyword>
<evidence type="ECO:0000256" key="1">
    <source>
        <dbReference type="SAM" id="Phobius"/>
    </source>
</evidence>
<evidence type="ECO:0000313" key="2">
    <source>
        <dbReference type="EMBL" id="WIM71079.1"/>
    </source>
</evidence>
<dbReference type="EMBL" id="CP126970">
    <property type="protein sequence ID" value="WIM71079.1"/>
    <property type="molecule type" value="Genomic_DNA"/>
</dbReference>
<gene>
    <name evidence="2" type="ORF">QP029_04540</name>
</gene>